<evidence type="ECO:0000313" key="2">
    <source>
        <dbReference type="Proteomes" id="UP000008547"/>
    </source>
</evidence>
<dbReference type="Proteomes" id="UP000008547">
    <property type="component" value="Chromosome"/>
</dbReference>
<evidence type="ECO:0000313" key="1">
    <source>
        <dbReference type="EMBL" id="ABY68990.1"/>
    </source>
</evidence>
<organism evidence="1 2">
    <name type="scientific">Actinobacillus pleuropneumoniae serotype 3 (strain JL03)</name>
    <dbReference type="NCBI Taxonomy" id="434271"/>
    <lineage>
        <taxon>Bacteria</taxon>
        <taxon>Pseudomonadati</taxon>
        <taxon>Pseudomonadota</taxon>
        <taxon>Gammaproteobacteria</taxon>
        <taxon>Pasteurellales</taxon>
        <taxon>Pasteurellaceae</taxon>
        <taxon>Actinobacillus</taxon>
    </lineage>
</organism>
<dbReference type="EMBL" id="CP000687">
    <property type="protein sequence ID" value="ABY68990.1"/>
    <property type="molecule type" value="Genomic_DNA"/>
</dbReference>
<name>B0BTN5_ACTPJ</name>
<reference evidence="1 2" key="1">
    <citation type="journal article" date="2008" name="PLoS ONE">
        <title>Genome biology of Actinobacillus pleuropneumoniae JL03, an isolate of serotype 3 prevalent in China.</title>
        <authorList>
            <person name="Xu Z."/>
            <person name="Zhou Y."/>
            <person name="Li L."/>
            <person name="Zhou R."/>
            <person name="Xiao S."/>
            <person name="Wan Y."/>
            <person name="Zhang S."/>
            <person name="Wang K."/>
            <person name="Li W."/>
            <person name="Li L."/>
            <person name="Jin H."/>
            <person name="Kang M."/>
            <person name="Dalai B."/>
            <person name="Li T."/>
            <person name="Liu L."/>
            <person name="Cheng Y."/>
            <person name="Zhang L."/>
            <person name="Xu T."/>
            <person name="Zheng H."/>
            <person name="Pu S."/>
            <person name="Wang B."/>
            <person name="Gu W."/>
            <person name="Zhang X.L."/>
            <person name="Zhu G.-F."/>
            <person name="Wang S."/>
            <person name="Zhao G.-P."/>
            <person name="Chen H."/>
        </authorList>
    </citation>
    <scope>NUCLEOTIDE SEQUENCE [LARGE SCALE GENOMIC DNA]</scope>
    <source>
        <strain evidence="1 2">JL03</strain>
    </source>
</reference>
<dbReference type="HOGENOM" id="CLU_2875610_0_0_6"/>
<sequence length="63" mass="7122">MKKALKSFDLKACKKDRKNHRLHGYFIFFHPDYTVGTGISPVPAKPFSFGSRTLPPIGNFTLP</sequence>
<proteinExistence type="predicted"/>
<dbReference type="KEGG" id="apj:APJL_0401"/>
<accession>B0BTN5</accession>
<dbReference type="AlphaFoldDB" id="B0BTN5"/>
<gene>
    <name evidence="1" type="ordered locus">APJL_0401</name>
</gene>
<protein>
    <submittedName>
        <fullName evidence="1">Uncharacterized protein</fullName>
    </submittedName>
</protein>